<evidence type="ECO:0000313" key="2">
    <source>
        <dbReference type="Proteomes" id="UP000295021"/>
    </source>
</evidence>
<name>A0AAX2QDN6_9HYPH</name>
<gene>
    <name evidence="1" type="ORF">EV131_11551</name>
</gene>
<evidence type="ECO:0000313" key="1">
    <source>
        <dbReference type="EMBL" id="TCU17690.1"/>
    </source>
</evidence>
<reference evidence="1 2" key="1">
    <citation type="submission" date="2019-03" db="EMBL/GenBank/DDBJ databases">
        <title>Genomic Encyclopedia of Type Strains, Phase IV (KMG-V): Genome sequencing to study the core and pangenomes of soil and plant-associated prokaryotes.</title>
        <authorList>
            <person name="Whitman W."/>
        </authorList>
    </citation>
    <scope>NUCLEOTIDE SEQUENCE [LARGE SCALE GENOMIC DNA]</scope>
    <source>
        <strain evidence="1 2">FB403</strain>
    </source>
</reference>
<dbReference type="Proteomes" id="UP000295021">
    <property type="component" value="Unassembled WGS sequence"/>
</dbReference>
<protein>
    <submittedName>
        <fullName evidence="1">Uncharacterized protein</fullName>
    </submittedName>
</protein>
<proteinExistence type="predicted"/>
<comment type="caution">
    <text evidence="1">The sequence shown here is derived from an EMBL/GenBank/DDBJ whole genome shotgun (WGS) entry which is preliminary data.</text>
</comment>
<sequence length="98" mass="11080">MKRIIVPIFCEEGSFAGSAANQENHKLIVLFQMHGLKNTFAFTLHDADLKQYIFAFSGGCPMPTREQAMALLYGSMEDGPLETLTRREIECLRRCLIP</sequence>
<accession>A0AAX2QDN6</accession>
<dbReference type="EMBL" id="SMBI01000015">
    <property type="protein sequence ID" value="TCU17690.1"/>
    <property type="molecule type" value="Genomic_DNA"/>
</dbReference>
<organism evidence="1 2">
    <name type="scientific">Rhizobium laguerreae</name>
    <dbReference type="NCBI Taxonomy" id="1076926"/>
    <lineage>
        <taxon>Bacteria</taxon>
        <taxon>Pseudomonadati</taxon>
        <taxon>Pseudomonadota</taxon>
        <taxon>Alphaproteobacteria</taxon>
        <taxon>Hyphomicrobiales</taxon>
        <taxon>Rhizobiaceae</taxon>
        <taxon>Rhizobium/Agrobacterium group</taxon>
        <taxon>Rhizobium</taxon>
    </lineage>
</organism>
<dbReference type="AlphaFoldDB" id="A0AAX2QDN6"/>